<dbReference type="CDD" id="cd00082">
    <property type="entry name" value="HisKA"/>
    <property type="match status" value="1"/>
</dbReference>
<dbReference type="InterPro" id="IPR001610">
    <property type="entry name" value="PAC"/>
</dbReference>
<dbReference type="InterPro" id="IPR005467">
    <property type="entry name" value="His_kinase_dom"/>
</dbReference>
<evidence type="ECO:0000256" key="5">
    <source>
        <dbReference type="ARBA" id="ARBA00022679"/>
    </source>
</evidence>
<dbReference type="EC" id="2.7.13.3" evidence="3"/>
<dbReference type="PROSITE" id="PS50113">
    <property type="entry name" value="PAC"/>
    <property type="match status" value="3"/>
</dbReference>
<gene>
    <name evidence="12" type="ORF">AAW51_1937</name>
</gene>
<dbReference type="InterPro" id="IPR004358">
    <property type="entry name" value="Sig_transdc_His_kin-like_C"/>
</dbReference>
<dbReference type="EMBL" id="CP011371">
    <property type="protein sequence ID" value="AKJ28628.1"/>
    <property type="molecule type" value="Genomic_DNA"/>
</dbReference>
<dbReference type="SUPFAM" id="SSF55781">
    <property type="entry name" value="GAF domain-like"/>
    <property type="match status" value="1"/>
</dbReference>
<dbReference type="Proteomes" id="UP000035352">
    <property type="component" value="Chromosome"/>
</dbReference>
<evidence type="ECO:0000313" key="12">
    <source>
        <dbReference type="EMBL" id="AKJ28628.1"/>
    </source>
</evidence>
<dbReference type="Pfam" id="PF08447">
    <property type="entry name" value="PAS_3"/>
    <property type="match status" value="1"/>
</dbReference>
<dbReference type="PATRIC" id="fig|413882.6.peg.2037"/>
<dbReference type="InterPro" id="IPR035965">
    <property type="entry name" value="PAS-like_dom_sf"/>
</dbReference>
<evidence type="ECO:0000259" key="11">
    <source>
        <dbReference type="PROSITE" id="PS50113"/>
    </source>
</evidence>
<dbReference type="SMART" id="SM00086">
    <property type="entry name" value="PAC"/>
    <property type="match status" value="4"/>
</dbReference>
<evidence type="ECO:0000256" key="6">
    <source>
        <dbReference type="ARBA" id="ARBA00022777"/>
    </source>
</evidence>
<evidence type="ECO:0000256" key="4">
    <source>
        <dbReference type="ARBA" id="ARBA00022553"/>
    </source>
</evidence>
<feature type="domain" description="PAC" evidence="11">
    <location>
        <begin position="501"/>
        <end position="555"/>
    </location>
</feature>
<feature type="domain" description="PAC" evidence="11">
    <location>
        <begin position="632"/>
        <end position="685"/>
    </location>
</feature>
<dbReference type="PANTHER" id="PTHR43047:SF72">
    <property type="entry name" value="OSMOSENSING HISTIDINE PROTEIN KINASE SLN1"/>
    <property type="match status" value="1"/>
</dbReference>
<dbReference type="InterPro" id="IPR013655">
    <property type="entry name" value="PAS_fold_3"/>
</dbReference>
<dbReference type="SMART" id="SM00065">
    <property type="entry name" value="GAF"/>
    <property type="match status" value="1"/>
</dbReference>
<dbReference type="InterPro" id="IPR000014">
    <property type="entry name" value="PAS"/>
</dbReference>
<dbReference type="SUPFAM" id="SSF52172">
    <property type="entry name" value="CheY-like"/>
    <property type="match status" value="1"/>
</dbReference>
<dbReference type="GO" id="GO:0009927">
    <property type="term" value="F:histidine phosphotransfer kinase activity"/>
    <property type="evidence" value="ECO:0007669"/>
    <property type="project" value="TreeGrafter"/>
</dbReference>
<feature type="modified residue" description="4-aspartylphosphate" evidence="7">
    <location>
        <position position="1128"/>
    </location>
</feature>
<evidence type="ECO:0000256" key="1">
    <source>
        <dbReference type="ARBA" id="ARBA00000085"/>
    </source>
</evidence>
<keyword evidence="13" id="KW-1185">Reference proteome</keyword>
<feature type="domain" description="PAS" evidence="10">
    <location>
        <begin position="426"/>
        <end position="500"/>
    </location>
</feature>
<name>A0A0G3BKW2_9BURK</name>
<dbReference type="CDD" id="cd00130">
    <property type="entry name" value="PAS"/>
    <property type="match status" value="4"/>
</dbReference>
<keyword evidence="6" id="KW-0418">Kinase</keyword>
<dbReference type="InterPro" id="IPR003661">
    <property type="entry name" value="HisK_dim/P_dom"/>
</dbReference>
<feature type="domain" description="PAS" evidence="10">
    <location>
        <begin position="686"/>
        <end position="758"/>
    </location>
</feature>
<dbReference type="InterPro" id="IPR000700">
    <property type="entry name" value="PAS-assoc_C"/>
</dbReference>
<dbReference type="RefSeq" id="WP_053013458.1">
    <property type="nucleotide sequence ID" value="NZ_CP011371.1"/>
</dbReference>
<comment type="catalytic activity">
    <reaction evidence="1">
        <text>ATP + protein L-histidine = ADP + protein N-phospho-L-histidine.</text>
        <dbReference type="EC" id="2.7.13.3"/>
    </reaction>
</comment>
<dbReference type="SUPFAM" id="SSF47384">
    <property type="entry name" value="Homodimeric domain of signal transducing histidine kinase"/>
    <property type="match status" value="1"/>
</dbReference>
<sequence>MTAPVLPADEAQRLQTLRELRILDTAAEACFDAAVRLAATLVDAPIAMLTVLDADRQWFKAVQGVPICEMPREHAFCNYTILSEDVLAIEDLPRDPRFADNPFVTGVPRVRAYLGVPVSVEGRRIGSVCVLDTHPRPFDAAMQAGLRDVGRLVSEMLEARLKEQRWRLQEARVRTASRAGSDWLWETDAEGVLTWASATLEDHTGLKAHQEVGFRARDILVRRADLEHETSYQAYLAARERHEPFSNLIADRDTPRGRLTVSISGLPVFDSAGVFRGYRGATRVITEEVVAQKQAREAQQLREAQLRESEARTAAVLQALPDLWFVLDADGRYLESGSGAHQVQPFPFDDARGRRLDEVLPPRVARLHRAALTRALKQRSVQRVEYELTPEDDTLRTFEGRFMPMSDTQVLLLVRDLTELRTMERDLQIMQRAIDAEAALPMSVVDALAPGQPLIYVNAAFERLTGYSRDEILGRNCRVLQGSDTDQPGLETLRTALRKGHSCTVVLNNYRKDGSRFINELHVAPVQDPHGRVTHFIGVQTDITQRSTAADRLRLSEELYRSVALSISDGLMVVTSASYVVAVNPAACRILDASMDELVMAPGLDLLTESLQPLPPGQHPVAMTLQSGEPVAERVFGLRRRDGQLRWLGVSAQPLRMAPEDKPLSAVVTFRDITQQRQAEQALSLSEQRWKFALEGSGDGVWDWDVVADRVYFSRRWKEILGYAEHELSDAPHEWSGRLHPDDLPHVLEKLELHLKDHTTVYQSEHRIRHRDGRYLWVFERGKVVLRNEQGRALRIVGTYSDITRLKAAEKALRDKQAVELASRAKTEFLSRMSHEMRTPLNAMIGFSQLLKFGATDAPPSQVRHYADHMLQAGQHLLALINDVLDLQRVEAGQLSIAIAPVSLRKTLEQTLELLEPAAMAAAVSFDNRVQEDVMVLADGQRLRQVLINIVSNAVKYNRPDGSVRVGLGDRQGDAIDILVEDTGEGLRPDQLARLFQPFERLGRETSPIEGTGLGLIIAKRLIEEMGGSIEVSSEPGVGTCVTLMLPLAEHAAAVSPLELDAPAEHSPNPDQETDHVRMLYVEDNPINALLFEEAMKLTGYVDLMIAEDGPQAFEMVRDFRPDVLVLDAHLPGMSGFDVFKCLREQHGLTDVPAFMCSADAMPEDIQRAMDAGFRGYWTKPIEVAKVIAEVEQLSPHRVRGG</sequence>
<evidence type="ECO:0000259" key="8">
    <source>
        <dbReference type="PROSITE" id="PS50109"/>
    </source>
</evidence>
<comment type="subcellular location">
    <subcellularLocation>
        <location evidence="2">Cell inner membrane</location>
        <topology evidence="2">Multi-pass membrane protein</topology>
    </subcellularLocation>
</comment>
<dbReference type="PROSITE" id="PS50109">
    <property type="entry name" value="HIS_KIN"/>
    <property type="match status" value="1"/>
</dbReference>
<dbReference type="PROSITE" id="PS50110">
    <property type="entry name" value="RESPONSE_REGULATORY"/>
    <property type="match status" value="1"/>
</dbReference>
<evidence type="ECO:0000259" key="9">
    <source>
        <dbReference type="PROSITE" id="PS50110"/>
    </source>
</evidence>
<dbReference type="Pfam" id="PF02518">
    <property type="entry name" value="HATPase_c"/>
    <property type="match status" value="1"/>
</dbReference>
<dbReference type="SMART" id="SM00448">
    <property type="entry name" value="REC"/>
    <property type="match status" value="1"/>
</dbReference>
<dbReference type="CDD" id="cd16922">
    <property type="entry name" value="HATPase_EvgS-ArcB-TorS-like"/>
    <property type="match status" value="1"/>
</dbReference>
<feature type="domain" description="Histidine kinase" evidence="8">
    <location>
        <begin position="832"/>
        <end position="1050"/>
    </location>
</feature>
<dbReference type="SMART" id="SM00387">
    <property type="entry name" value="HATPase_c"/>
    <property type="match status" value="1"/>
</dbReference>
<accession>A0A0G3BKW2</accession>
<feature type="domain" description="PAC" evidence="11">
    <location>
        <begin position="762"/>
        <end position="815"/>
    </location>
</feature>
<dbReference type="InterPro" id="IPR001789">
    <property type="entry name" value="Sig_transdc_resp-reg_receiver"/>
</dbReference>
<dbReference type="Gene3D" id="3.40.50.2300">
    <property type="match status" value="1"/>
</dbReference>
<dbReference type="Pfam" id="PF00072">
    <property type="entry name" value="Response_reg"/>
    <property type="match status" value="1"/>
</dbReference>
<dbReference type="FunFam" id="3.30.565.10:FF:000006">
    <property type="entry name" value="Sensor histidine kinase WalK"/>
    <property type="match status" value="1"/>
</dbReference>
<dbReference type="InterPro" id="IPR003594">
    <property type="entry name" value="HATPase_dom"/>
</dbReference>
<dbReference type="Gene3D" id="3.30.450.40">
    <property type="match status" value="1"/>
</dbReference>
<dbReference type="Gene3D" id="3.30.450.20">
    <property type="entry name" value="PAS domain"/>
    <property type="match status" value="5"/>
</dbReference>
<feature type="domain" description="PAS" evidence="10">
    <location>
        <begin position="309"/>
        <end position="379"/>
    </location>
</feature>
<dbReference type="KEGG" id="pbh:AAW51_1937"/>
<dbReference type="Pfam" id="PF08448">
    <property type="entry name" value="PAS_4"/>
    <property type="match status" value="1"/>
</dbReference>
<dbReference type="NCBIfam" id="TIGR00229">
    <property type="entry name" value="sensory_box"/>
    <property type="match status" value="3"/>
</dbReference>
<dbReference type="InterPro" id="IPR013656">
    <property type="entry name" value="PAS_4"/>
</dbReference>
<organism evidence="12 13">
    <name type="scientific">Caldimonas brevitalea</name>
    <dbReference type="NCBI Taxonomy" id="413882"/>
    <lineage>
        <taxon>Bacteria</taxon>
        <taxon>Pseudomonadati</taxon>
        <taxon>Pseudomonadota</taxon>
        <taxon>Betaproteobacteria</taxon>
        <taxon>Burkholderiales</taxon>
        <taxon>Sphaerotilaceae</taxon>
        <taxon>Caldimonas</taxon>
    </lineage>
</organism>
<dbReference type="SUPFAM" id="SSF55785">
    <property type="entry name" value="PYP-like sensor domain (PAS domain)"/>
    <property type="match status" value="5"/>
</dbReference>
<dbReference type="SMART" id="SM00091">
    <property type="entry name" value="PAS"/>
    <property type="match status" value="5"/>
</dbReference>
<dbReference type="PANTHER" id="PTHR43047">
    <property type="entry name" value="TWO-COMPONENT HISTIDINE PROTEIN KINASE"/>
    <property type="match status" value="1"/>
</dbReference>
<dbReference type="SMART" id="SM00388">
    <property type="entry name" value="HisKA"/>
    <property type="match status" value="1"/>
</dbReference>
<keyword evidence="4 7" id="KW-0597">Phosphoprotein</keyword>
<evidence type="ECO:0000256" key="2">
    <source>
        <dbReference type="ARBA" id="ARBA00004429"/>
    </source>
</evidence>
<protein>
    <recommendedName>
        <fullName evidence="3">histidine kinase</fullName>
        <ecNumber evidence="3">2.7.13.3</ecNumber>
    </recommendedName>
</protein>
<dbReference type="Gene3D" id="3.30.565.10">
    <property type="entry name" value="Histidine kinase-like ATPase, C-terminal domain"/>
    <property type="match status" value="1"/>
</dbReference>
<evidence type="ECO:0000313" key="13">
    <source>
        <dbReference type="Proteomes" id="UP000035352"/>
    </source>
</evidence>
<dbReference type="SUPFAM" id="SSF55874">
    <property type="entry name" value="ATPase domain of HSP90 chaperone/DNA topoisomerase II/histidine kinase"/>
    <property type="match status" value="1"/>
</dbReference>
<dbReference type="PROSITE" id="PS50112">
    <property type="entry name" value="PAS"/>
    <property type="match status" value="3"/>
</dbReference>
<evidence type="ECO:0000256" key="7">
    <source>
        <dbReference type="PROSITE-ProRule" id="PRU00169"/>
    </source>
</evidence>
<dbReference type="Pfam" id="PF00512">
    <property type="entry name" value="HisKA"/>
    <property type="match status" value="1"/>
</dbReference>
<dbReference type="Pfam" id="PF13426">
    <property type="entry name" value="PAS_9"/>
    <property type="match status" value="2"/>
</dbReference>
<dbReference type="PRINTS" id="PR00344">
    <property type="entry name" value="BCTRLSENSOR"/>
</dbReference>
<feature type="domain" description="Response regulatory" evidence="9">
    <location>
        <begin position="1078"/>
        <end position="1195"/>
    </location>
</feature>
<dbReference type="AlphaFoldDB" id="A0A0G3BKW2"/>
<dbReference type="InterPro" id="IPR036890">
    <property type="entry name" value="HATPase_C_sf"/>
</dbReference>
<dbReference type="Gene3D" id="1.10.287.130">
    <property type="match status" value="1"/>
</dbReference>
<dbReference type="InterPro" id="IPR011006">
    <property type="entry name" value="CheY-like_superfamily"/>
</dbReference>
<dbReference type="Pfam" id="PF01590">
    <property type="entry name" value="GAF"/>
    <property type="match status" value="1"/>
</dbReference>
<dbReference type="GO" id="GO:0005886">
    <property type="term" value="C:plasma membrane"/>
    <property type="evidence" value="ECO:0007669"/>
    <property type="project" value="UniProtKB-SubCell"/>
</dbReference>
<dbReference type="InterPro" id="IPR003018">
    <property type="entry name" value="GAF"/>
</dbReference>
<evidence type="ECO:0000259" key="10">
    <source>
        <dbReference type="PROSITE" id="PS50112"/>
    </source>
</evidence>
<dbReference type="InterPro" id="IPR029016">
    <property type="entry name" value="GAF-like_dom_sf"/>
</dbReference>
<dbReference type="GO" id="GO:0000155">
    <property type="term" value="F:phosphorelay sensor kinase activity"/>
    <property type="evidence" value="ECO:0007669"/>
    <property type="project" value="InterPro"/>
</dbReference>
<evidence type="ECO:0000256" key="3">
    <source>
        <dbReference type="ARBA" id="ARBA00012438"/>
    </source>
</evidence>
<dbReference type="InterPro" id="IPR036097">
    <property type="entry name" value="HisK_dim/P_sf"/>
</dbReference>
<reference evidence="12 13" key="1">
    <citation type="submission" date="2015-05" db="EMBL/GenBank/DDBJ databases">
        <authorList>
            <person name="Tang B."/>
            <person name="Yu Y."/>
        </authorList>
    </citation>
    <scope>NUCLEOTIDE SEQUENCE [LARGE SCALE GENOMIC DNA]</scope>
    <source>
        <strain evidence="12 13">DSM 7029</strain>
    </source>
</reference>
<dbReference type="STRING" id="413882.AAW51_1937"/>
<proteinExistence type="predicted"/>
<keyword evidence="5" id="KW-0808">Transferase</keyword>